<keyword evidence="1" id="KW-1133">Transmembrane helix</keyword>
<keyword evidence="1" id="KW-0472">Membrane</keyword>
<name>A0ABR0AQS8_9CRUS</name>
<evidence type="ECO:0000313" key="3">
    <source>
        <dbReference type="Proteomes" id="UP001234178"/>
    </source>
</evidence>
<evidence type="ECO:0000256" key="1">
    <source>
        <dbReference type="SAM" id="Phobius"/>
    </source>
</evidence>
<keyword evidence="3" id="KW-1185">Reference proteome</keyword>
<feature type="transmembrane region" description="Helical" evidence="1">
    <location>
        <begin position="128"/>
        <end position="153"/>
    </location>
</feature>
<sequence>MLPVGENDEGLTVKLHYIQYEEVKNIDRVNLKFGVRIQTKVGVSGHPDYNFTISGSDAENRKAAAKDLLDGLPVSLECPDLNLCKVSQTGKVAFVTTFFLGGLLLLGGVAAAFYIPSPILQEETGPPIFLFVIRLSSSPYFFPACGMTIIPLLSNTCKGLPIPFHNPPYKCTLCVFLCTCELDPIPNFLP</sequence>
<reference evidence="2 3" key="1">
    <citation type="journal article" date="2023" name="Nucleic Acids Res.">
        <title>The hologenome of Daphnia magna reveals possible DNA methylation and microbiome-mediated evolution of the host genome.</title>
        <authorList>
            <person name="Chaturvedi A."/>
            <person name="Li X."/>
            <person name="Dhandapani V."/>
            <person name="Marshall H."/>
            <person name="Kissane S."/>
            <person name="Cuenca-Cambronero M."/>
            <person name="Asole G."/>
            <person name="Calvet F."/>
            <person name="Ruiz-Romero M."/>
            <person name="Marangio P."/>
            <person name="Guigo R."/>
            <person name="Rago D."/>
            <person name="Mirbahai L."/>
            <person name="Eastwood N."/>
            <person name="Colbourne J.K."/>
            <person name="Zhou J."/>
            <person name="Mallon E."/>
            <person name="Orsini L."/>
        </authorList>
    </citation>
    <scope>NUCLEOTIDE SEQUENCE [LARGE SCALE GENOMIC DNA]</scope>
    <source>
        <strain evidence="2">LRV0_1</strain>
    </source>
</reference>
<feature type="transmembrane region" description="Helical" evidence="1">
    <location>
        <begin position="92"/>
        <end position="116"/>
    </location>
</feature>
<protein>
    <submittedName>
        <fullName evidence="2">Uncharacterized protein</fullName>
    </submittedName>
</protein>
<organism evidence="2 3">
    <name type="scientific">Daphnia magna</name>
    <dbReference type="NCBI Taxonomy" id="35525"/>
    <lineage>
        <taxon>Eukaryota</taxon>
        <taxon>Metazoa</taxon>
        <taxon>Ecdysozoa</taxon>
        <taxon>Arthropoda</taxon>
        <taxon>Crustacea</taxon>
        <taxon>Branchiopoda</taxon>
        <taxon>Diplostraca</taxon>
        <taxon>Cladocera</taxon>
        <taxon>Anomopoda</taxon>
        <taxon>Daphniidae</taxon>
        <taxon>Daphnia</taxon>
    </lineage>
</organism>
<keyword evidence="1" id="KW-0812">Transmembrane</keyword>
<dbReference type="Proteomes" id="UP001234178">
    <property type="component" value="Unassembled WGS sequence"/>
</dbReference>
<proteinExistence type="predicted"/>
<comment type="caution">
    <text evidence="2">The sequence shown here is derived from an EMBL/GenBank/DDBJ whole genome shotgun (WGS) entry which is preliminary data.</text>
</comment>
<evidence type="ECO:0000313" key="2">
    <source>
        <dbReference type="EMBL" id="KAK4027328.1"/>
    </source>
</evidence>
<gene>
    <name evidence="2" type="ORF">OUZ56_016338</name>
</gene>
<accession>A0ABR0AQS8</accession>
<dbReference type="EMBL" id="JAOYFB010000038">
    <property type="protein sequence ID" value="KAK4027328.1"/>
    <property type="molecule type" value="Genomic_DNA"/>
</dbReference>